<dbReference type="InterPro" id="IPR047057">
    <property type="entry name" value="MerR_fam"/>
</dbReference>
<dbReference type="PANTHER" id="PTHR30204:SF15">
    <property type="entry name" value="BLL5018 PROTEIN"/>
    <property type="match status" value="1"/>
</dbReference>
<feature type="domain" description="HTH merR-type" evidence="3">
    <location>
        <begin position="10"/>
        <end position="78"/>
    </location>
</feature>
<dbReference type="GO" id="GO:0003700">
    <property type="term" value="F:DNA-binding transcription factor activity"/>
    <property type="evidence" value="ECO:0007669"/>
    <property type="project" value="InterPro"/>
</dbReference>
<organism evidence="4 5">
    <name type="scientific">Microvirga subterranea</name>
    <dbReference type="NCBI Taxonomy" id="186651"/>
    <lineage>
        <taxon>Bacteria</taxon>
        <taxon>Pseudomonadati</taxon>
        <taxon>Pseudomonadota</taxon>
        <taxon>Alphaproteobacteria</taxon>
        <taxon>Hyphomicrobiales</taxon>
        <taxon>Methylobacteriaceae</taxon>
        <taxon>Microvirga</taxon>
    </lineage>
</organism>
<dbReference type="PANTHER" id="PTHR30204">
    <property type="entry name" value="REDOX-CYCLING DRUG-SENSING TRANSCRIPTIONAL ACTIVATOR SOXR"/>
    <property type="match status" value="1"/>
</dbReference>
<name>A0A370HNM5_9HYPH</name>
<dbReference type="GO" id="GO:0003677">
    <property type="term" value="F:DNA binding"/>
    <property type="evidence" value="ECO:0007669"/>
    <property type="project" value="UniProtKB-KW"/>
</dbReference>
<feature type="compositionally biased region" description="Acidic residues" evidence="2">
    <location>
        <begin position="104"/>
        <end position="116"/>
    </location>
</feature>
<dbReference type="PROSITE" id="PS50937">
    <property type="entry name" value="HTH_MERR_2"/>
    <property type="match status" value="1"/>
</dbReference>
<dbReference type="SMART" id="SM00422">
    <property type="entry name" value="HTH_MERR"/>
    <property type="match status" value="1"/>
</dbReference>
<gene>
    <name evidence="4" type="ORF">DES45_10381</name>
</gene>
<evidence type="ECO:0000256" key="2">
    <source>
        <dbReference type="SAM" id="MobiDB-lite"/>
    </source>
</evidence>
<evidence type="ECO:0000256" key="1">
    <source>
        <dbReference type="ARBA" id="ARBA00023125"/>
    </source>
</evidence>
<dbReference type="EMBL" id="QQBB01000003">
    <property type="protein sequence ID" value="RDI59825.1"/>
    <property type="molecule type" value="Genomic_DNA"/>
</dbReference>
<proteinExistence type="predicted"/>
<keyword evidence="5" id="KW-1185">Reference proteome</keyword>
<dbReference type="AlphaFoldDB" id="A0A370HNM5"/>
<dbReference type="RefSeq" id="WP_114769554.1">
    <property type="nucleotide sequence ID" value="NZ_QQBB01000003.1"/>
</dbReference>
<keyword evidence="1" id="KW-0238">DNA-binding</keyword>
<dbReference type="InterPro" id="IPR009061">
    <property type="entry name" value="DNA-bd_dom_put_sf"/>
</dbReference>
<dbReference type="OrthoDB" id="9810140at2"/>
<dbReference type="Pfam" id="PF13411">
    <property type="entry name" value="MerR_1"/>
    <property type="match status" value="1"/>
</dbReference>
<evidence type="ECO:0000259" key="3">
    <source>
        <dbReference type="PROSITE" id="PS50937"/>
    </source>
</evidence>
<protein>
    <submittedName>
        <fullName evidence="4">MerR-like DNA binding protein</fullName>
    </submittedName>
</protein>
<comment type="caution">
    <text evidence="4">The sequence shown here is derived from an EMBL/GenBank/DDBJ whole genome shotgun (WGS) entry which is preliminary data.</text>
</comment>
<reference evidence="4 5" key="1">
    <citation type="submission" date="2018-07" db="EMBL/GenBank/DDBJ databases">
        <title>Genomic Encyclopedia of Type Strains, Phase IV (KMG-IV): sequencing the most valuable type-strain genomes for metagenomic binning, comparative biology and taxonomic classification.</title>
        <authorList>
            <person name="Goeker M."/>
        </authorList>
    </citation>
    <scope>NUCLEOTIDE SEQUENCE [LARGE SCALE GENOMIC DNA]</scope>
    <source>
        <strain evidence="4 5">DSM 14364</strain>
    </source>
</reference>
<dbReference type="InterPro" id="IPR000551">
    <property type="entry name" value="MerR-type_HTH_dom"/>
</dbReference>
<sequence>MDKSPSAFRTISEVAEDLDVPQHVLRFWETRFNHIRPLKRGGGRRYYRPDDIDLLKGIRHLLYGEGYTIRGVQRILKSEGVRFVQAIGRGEQSVSAPQHGEPVPETEADDVPEEGGEAPPVPASMRVPAAAGVLTPAIRQNLEAALRELLECDRVLTTLRAPAETPMGE</sequence>
<dbReference type="Gene3D" id="1.10.1660.10">
    <property type="match status" value="1"/>
</dbReference>
<evidence type="ECO:0000313" key="4">
    <source>
        <dbReference type="EMBL" id="RDI59825.1"/>
    </source>
</evidence>
<dbReference type="SUPFAM" id="SSF46955">
    <property type="entry name" value="Putative DNA-binding domain"/>
    <property type="match status" value="1"/>
</dbReference>
<evidence type="ECO:0000313" key="5">
    <source>
        <dbReference type="Proteomes" id="UP000254925"/>
    </source>
</evidence>
<dbReference type="Proteomes" id="UP000254925">
    <property type="component" value="Unassembled WGS sequence"/>
</dbReference>
<accession>A0A370HNM5</accession>
<dbReference type="CDD" id="cd04765">
    <property type="entry name" value="HTH_MlrA-like_sg2"/>
    <property type="match status" value="1"/>
</dbReference>
<feature type="region of interest" description="Disordered" evidence="2">
    <location>
        <begin position="90"/>
        <end position="124"/>
    </location>
</feature>